<evidence type="ECO:0008006" key="4">
    <source>
        <dbReference type="Google" id="ProtNLM"/>
    </source>
</evidence>
<protein>
    <recommendedName>
        <fullName evidence="4">EamA domain-containing protein</fullName>
    </recommendedName>
</protein>
<feature type="transmembrane region" description="Helical" evidence="1">
    <location>
        <begin position="162"/>
        <end position="183"/>
    </location>
</feature>
<accession>A0A813FKE0</accession>
<evidence type="ECO:0000256" key="1">
    <source>
        <dbReference type="SAM" id="Phobius"/>
    </source>
</evidence>
<evidence type="ECO:0000313" key="3">
    <source>
        <dbReference type="Proteomes" id="UP000654075"/>
    </source>
</evidence>
<keyword evidence="3" id="KW-1185">Reference proteome</keyword>
<gene>
    <name evidence="2" type="ORF">PGLA1383_LOCUS31011</name>
</gene>
<organism evidence="2 3">
    <name type="scientific">Polarella glacialis</name>
    <name type="common">Dinoflagellate</name>
    <dbReference type="NCBI Taxonomy" id="89957"/>
    <lineage>
        <taxon>Eukaryota</taxon>
        <taxon>Sar</taxon>
        <taxon>Alveolata</taxon>
        <taxon>Dinophyceae</taxon>
        <taxon>Suessiales</taxon>
        <taxon>Suessiaceae</taxon>
        <taxon>Polarella</taxon>
    </lineage>
</organism>
<name>A0A813FKE0_POLGL</name>
<dbReference type="Proteomes" id="UP000654075">
    <property type="component" value="Unassembled WGS sequence"/>
</dbReference>
<evidence type="ECO:0000313" key="2">
    <source>
        <dbReference type="EMBL" id="CAE8613234.1"/>
    </source>
</evidence>
<sequence>MTPTTSALADEGLAAPSLLQRRTGSKTRVLITESPEPSASLDPGSPFRAAILGRAASCPEVLSSSSIRTWLPHTCMVLSSIFNAFLALAVDILGKDGVSAGDQYVCAVVLQFPITLAAVVLQREHVLGTCGEGRPRSALLLQGFLAASCQIFYQIAVVGTHLAAATTIIYSEALVVPLVVAALGKGAFYGHDLAVVLVASMGVVCMTWAPGVSISAIFAAAGDTTIFVSLSGCYPDLDSKREHVGGTEHASHVRWFSLPDRDGSVVLPRARLL</sequence>
<keyword evidence="1" id="KW-0472">Membrane</keyword>
<keyword evidence="1" id="KW-1133">Transmembrane helix</keyword>
<proteinExistence type="predicted"/>
<keyword evidence="1" id="KW-0812">Transmembrane</keyword>
<comment type="caution">
    <text evidence="2">The sequence shown here is derived from an EMBL/GenBank/DDBJ whole genome shotgun (WGS) entry which is preliminary data.</text>
</comment>
<feature type="transmembrane region" description="Helical" evidence="1">
    <location>
        <begin position="195"/>
        <end position="221"/>
    </location>
</feature>
<dbReference type="AlphaFoldDB" id="A0A813FKE0"/>
<dbReference type="EMBL" id="CAJNNV010025222">
    <property type="protein sequence ID" value="CAE8613234.1"/>
    <property type="molecule type" value="Genomic_DNA"/>
</dbReference>
<reference evidence="2" key="1">
    <citation type="submission" date="2021-02" db="EMBL/GenBank/DDBJ databases">
        <authorList>
            <person name="Dougan E. K."/>
            <person name="Rhodes N."/>
            <person name="Thang M."/>
            <person name="Chan C."/>
        </authorList>
    </citation>
    <scope>NUCLEOTIDE SEQUENCE</scope>
</reference>